<dbReference type="AlphaFoldDB" id="A0AAV5WJD0"/>
<feature type="domain" description="GYF" evidence="2">
    <location>
        <begin position="1"/>
        <end position="57"/>
    </location>
</feature>
<dbReference type="EMBL" id="BTSY01000006">
    <property type="protein sequence ID" value="GMT32062.1"/>
    <property type="molecule type" value="Genomic_DNA"/>
</dbReference>
<feature type="non-terminal residue" evidence="3">
    <location>
        <position position="1"/>
    </location>
</feature>
<comment type="caution">
    <text evidence="3">The sequence shown here is derived from an EMBL/GenBank/DDBJ whole genome shotgun (WGS) entry which is preliminary data.</text>
</comment>
<dbReference type="PROSITE" id="PS50829">
    <property type="entry name" value="GYF"/>
    <property type="match status" value="1"/>
</dbReference>
<keyword evidence="4" id="KW-1185">Reference proteome</keyword>
<evidence type="ECO:0000259" key="2">
    <source>
        <dbReference type="PROSITE" id="PS50829"/>
    </source>
</evidence>
<protein>
    <recommendedName>
        <fullName evidence="2">GYF domain-containing protein</fullName>
    </recommendedName>
</protein>
<dbReference type="InterPro" id="IPR035445">
    <property type="entry name" value="GYF-like_dom_sf"/>
</dbReference>
<feature type="non-terminal residue" evidence="3">
    <location>
        <position position="120"/>
    </location>
</feature>
<gene>
    <name evidence="3" type="ORF">PFISCL1PPCAC_23359</name>
</gene>
<reference evidence="3" key="1">
    <citation type="submission" date="2023-10" db="EMBL/GenBank/DDBJ databases">
        <title>Genome assembly of Pristionchus species.</title>
        <authorList>
            <person name="Yoshida K."/>
            <person name="Sommer R.J."/>
        </authorList>
    </citation>
    <scope>NUCLEOTIDE SEQUENCE</scope>
    <source>
        <strain evidence="3">RS5133</strain>
    </source>
</reference>
<feature type="coiled-coil region" evidence="1">
    <location>
        <begin position="78"/>
        <end position="115"/>
    </location>
</feature>
<name>A0AAV5WJD0_9BILA</name>
<evidence type="ECO:0000313" key="3">
    <source>
        <dbReference type="EMBL" id="GMT32062.1"/>
    </source>
</evidence>
<dbReference type="InterPro" id="IPR003169">
    <property type="entry name" value="GYF"/>
</dbReference>
<keyword evidence="1" id="KW-0175">Coiled coil</keyword>
<dbReference type="Gene3D" id="3.30.1490.40">
    <property type="match status" value="1"/>
</dbReference>
<organism evidence="3 4">
    <name type="scientific">Pristionchus fissidentatus</name>
    <dbReference type="NCBI Taxonomy" id="1538716"/>
    <lineage>
        <taxon>Eukaryota</taxon>
        <taxon>Metazoa</taxon>
        <taxon>Ecdysozoa</taxon>
        <taxon>Nematoda</taxon>
        <taxon>Chromadorea</taxon>
        <taxon>Rhabditida</taxon>
        <taxon>Rhabditina</taxon>
        <taxon>Diplogasteromorpha</taxon>
        <taxon>Diplogasteroidea</taxon>
        <taxon>Neodiplogasteridae</taxon>
        <taxon>Pristionchus</taxon>
    </lineage>
</organism>
<sequence length="120" mass="14429">QIFFKDKQNELKGPFTERQIQEWYRKGWFESTFPFYVSFRKIYLNWKKVIIFKETLRSSNGIGCPFKVIDETEDKSKSIRIEKRLASIEKEIAKSKEKCESIVELEKRLEKAEKEIEVVL</sequence>
<evidence type="ECO:0000256" key="1">
    <source>
        <dbReference type="SAM" id="Coils"/>
    </source>
</evidence>
<proteinExistence type="predicted"/>
<evidence type="ECO:0000313" key="4">
    <source>
        <dbReference type="Proteomes" id="UP001432322"/>
    </source>
</evidence>
<dbReference type="Proteomes" id="UP001432322">
    <property type="component" value="Unassembled WGS sequence"/>
</dbReference>
<accession>A0AAV5WJD0</accession>
<dbReference type="SUPFAM" id="SSF55277">
    <property type="entry name" value="GYF domain"/>
    <property type="match status" value="1"/>
</dbReference>
<dbReference type="Pfam" id="PF02213">
    <property type="entry name" value="GYF"/>
    <property type="match status" value="1"/>
</dbReference>